<proteinExistence type="inferred from homology"/>
<dbReference type="PANTHER" id="PTHR44196:SF1">
    <property type="entry name" value="DEHYDROGENASE_REDUCTASE SDR FAMILY MEMBER 7B"/>
    <property type="match status" value="1"/>
</dbReference>
<dbReference type="EMBL" id="CAEZYR010000181">
    <property type="protein sequence ID" value="CAB4770866.1"/>
    <property type="molecule type" value="Genomic_DNA"/>
</dbReference>
<reference evidence="3" key="1">
    <citation type="submission" date="2020-05" db="EMBL/GenBank/DDBJ databases">
        <authorList>
            <person name="Chiriac C."/>
            <person name="Salcher M."/>
            <person name="Ghai R."/>
            <person name="Kavagutti S V."/>
        </authorList>
    </citation>
    <scope>NUCLEOTIDE SEQUENCE</scope>
</reference>
<comment type="similarity">
    <text evidence="1">Belongs to the short-chain dehydrogenases/reductases (SDR) family.</text>
</comment>
<dbReference type="PROSITE" id="PS00061">
    <property type="entry name" value="ADH_SHORT"/>
    <property type="match status" value="1"/>
</dbReference>
<dbReference type="GO" id="GO:0016491">
    <property type="term" value="F:oxidoreductase activity"/>
    <property type="evidence" value="ECO:0007669"/>
    <property type="project" value="UniProtKB-KW"/>
</dbReference>
<dbReference type="PANTHER" id="PTHR44196">
    <property type="entry name" value="DEHYDROGENASE/REDUCTASE SDR FAMILY MEMBER 7B"/>
    <property type="match status" value="1"/>
</dbReference>
<dbReference type="PRINTS" id="PR00081">
    <property type="entry name" value="GDHRDH"/>
</dbReference>
<dbReference type="SUPFAM" id="SSF51735">
    <property type="entry name" value="NAD(P)-binding Rossmann-fold domains"/>
    <property type="match status" value="1"/>
</dbReference>
<dbReference type="Pfam" id="PF00106">
    <property type="entry name" value="adh_short"/>
    <property type="match status" value="1"/>
</dbReference>
<organism evidence="3">
    <name type="scientific">freshwater metagenome</name>
    <dbReference type="NCBI Taxonomy" id="449393"/>
    <lineage>
        <taxon>unclassified sequences</taxon>
        <taxon>metagenomes</taxon>
        <taxon>ecological metagenomes</taxon>
    </lineage>
</organism>
<evidence type="ECO:0000313" key="3">
    <source>
        <dbReference type="EMBL" id="CAB4770866.1"/>
    </source>
</evidence>
<dbReference type="InterPro" id="IPR020904">
    <property type="entry name" value="Sc_DH/Rdtase_CS"/>
</dbReference>
<accession>A0A6J6VGX6</accession>
<dbReference type="InterPro" id="IPR002347">
    <property type="entry name" value="SDR_fam"/>
</dbReference>
<dbReference type="AlphaFoldDB" id="A0A6J6VGX6"/>
<name>A0A6J6VGX6_9ZZZZ</name>
<evidence type="ECO:0000256" key="1">
    <source>
        <dbReference type="ARBA" id="ARBA00006484"/>
    </source>
</evidence>
<dbReference type="InterPro" id="IPR036291">
    <property type="entry name" value="NAD(P)-bd_dom_sf"/>
</dbReference>
<dbReference type="GO" id="GO:0016020">
    <property type="term" value="C:membrane"/>
    <property type="evidence" value="ECO:0007669"/>
    <property type="project" value="TreeGrafter"/>
</dbReference>
<protein>
    <submittedName>
        <fullName evidence="3">Unannotated protein</fullName>
    </submittedName>
</protein>
<sequence>MRVWLVGRDVDRLEAAAREVDAAGGRARVVRADLTVDGDVAAVVDAVCAETDGLDVLVHAAGVAVADAGPSPTAGEIAAHHAVNATAPAQLTAGLRSLVVARRGLVMVVNSVAGLRDAPGFHAYAGSKHAARAWADSLRAELDGHGVRVCSLYPTQVATPMQEAICVARGAPYEPDPLLQPEDLVAIVGFVLDHPGFEVTDLSVRSARVSS</sequence>
<dbReference type="Gene3D" id="3.40.50.720">
    <property type="entry name" value="NAD(P)-binding Rossmann-like Domain"/>
    <property type="match status" value="1"/>
</dbReference>
<keyword evidence="2" id="KW-0560">Oxidoreductase</keyword>
<gene>
    <name evidence="3" type="ORF">UFOPK2754_03088</name>
</gene>
<evidence type="ECO:0000256" key="2">
    <source>
        <dbReference type="ARBA" id="ARBA00023002"/>
    </source>
</evidence>